<keyword evidence="2" id="KW-1185">Reference proteome</keyword>
<reference evidence="2" key="1">
    <citation type="submission" date="2019-05" db="EMBL/GenBank/DDBJ databases">
        <title>Flavobacterium profundi sp. nov., isolated from a deep-sea seamount.</title>
        <authorList>
            <person name="Zhang D.-C."/>
        </authorList>
    </citation>
    <scope>NUCLEOTIDE SEQUENCE [LARGE SCALE GENOMIC DNA]</scope>
    <source>
        <strain evidence="2">EC11</strain>
    </source>
</reference>
<proteinExistence type="predicted"/>
<dbReference type="Proteomes" id="UP000817854">
    <property type="component" value="Unassembled WGS sequence"/>
</dbReference>
<sequence>MMKSKFITLGICIICFLISCKYEKKTDSKEVVDKKEIIDNSFKVILDVIVKENDDFSIFYTEDGSSDFTKIPPIWLTVKGSEYSQKVLFSLPEDVIPTQLRIDFGINENQKDIILNSVEMKYMENAKKIGCPQLVSYFRADDSKCTFDHVTGKIVAKIVDGKRQFPSLYPHETVLQPEIEKLIQ</sequence>
<name>A0ABX0IP73_9FLAO</name>
<evidence type="ECO:0000313" key="2">
    <source>
        <dbReference type="Proteomes" id="UP000817854"/>
    </source>
</evidence>
<evidence type="ECO:0008006" key="3">
    <source>
        <dbReference type="Google" id="ProtNLM"/>
    </source>
</evidence>
<evidence type="ECO:0000313" key="1">
    <source>
        <dbReference type="EMBL" id="NHN25610.1"/>
    </source>
</evidence>
<dbReference type="EMBL" id="VEVQ02000004">
    <property type="protein sequence ID" value="NHN25610.1"/>
    <property type="molecule type" value="Genomic_DNA"/>
</dbReference>
<dbReference type="RefSeq" id="WP_140961939.1">
    <property type="nucleotide sequence ID" value="NZ_VEVQ02000004.1"/>
</dbReference>
<comment type="caution">
    <text evidence="1">The sequence shown here is derived from an EMBL/GenBank/DDBJ whole genome shotgun (WGS) entry which is preliminary data.</text>
</comment>
<organism evidence="1 2">
    <name type="scientific">Flavobacterium jejuense</name>
    <dbReference type="NCBI Taxonomy" id="1544455"/>
    <lineage>
        <taxon>Bacteria</taxon>
        <taxon>Pseudomonadati</taxon>
        <taxon>Bacteroidota</taxon>
        <taxon>Flavobacteriia</taxon>
        <taxon>Flavobacteriales</taxon>
        <taxon>Flavobacteriaceae</taxon>
        <taxon>Flavobacterium</taxon>
    </lineage>
</organism>
<dbReference type="PROSITE" id="PS51257">
    <property type="entry name" value="PROKAR_LIPOPROTEIN"/>
    <property type="match status" value="1"/>
</dbReference>
<reference evidence="1 2" key="3">
    <citation type="submission" date="2020-02" db="EMBL/GenBank/DDBJ databases">
        <title>Flavobacterium profundi sp. nov., isolated from a deep-sea seamount.</title>
        <authorList>
            <person name="Zhang D.-C."/>
        </authorList>
    </citation>
    <scope>NUCLEOTIDE SEQUENCE [LARGE SCALE GENOMIC DNA]</scope>
    <source>
        <strain evidence="1 2">EC11</strain>
    </source>
</reference>
<reference evidence="1 2" key="2">
    <citation type="submission" date="2019-05" db="EMBL/GenBank/DDBJ databases">
        <authorList>
            <person name="Lianzixin W."/>
        </authorList>
    </citation>
    <scope>NUCLEOTIDE SEQUENCE [LARGE SCALE GENOMIC DNA]</scope>
    <source>
        <strain evidence="1 2">EC11</strain>
    </source>
</reference>
<gene>
    <name evidence="1" type="ORF">FIA58_007965</name>
</gene>
<protein>
    <recommendedName>
        <fullName evidence="3">Lipoprotein</fullName>
    </recommendedName>
</protein>
<accession>A0ABX0IP73</accession>